<accession>A0A3L7JH35</accession>
<organism evidence="6 7">
    <name type="scientific">Falsibacillus albus</name>
    <dbReference type="NCBI Taxonomy" id="2478915"/>
    <lineage>
        <taxon>Bacteria</taxon>
        <taxon>Bacillati</taxon>
        <taxon>Bacillota</taxon>
        <taxon>Bacilli</taxon>
        <taxon>Bacillales</taxon>
        <taxon>Bacillaceae</taxon>
        <taxon>Falsibacillus</taxon>
    </lineage>
</organism>
<comment type="caution">
    <text evidence="6">The sequence shown here is derived from an EMBL/GenBank/DDBJ whole genome shotgun (WGS) entry which is preliminary data.</text>
</comment>
<keyword evidence="3" id="KW-0964">Secreted</keyword>
<evidence type="ECO:0000256" key="1">
    <source>
        <dbReference type="ARBA" id="ARBA00002667"/>
    </source>
</evidence>
<sequence>MKELNQFVEIKAKDLKQIENRNSPNQN</sequence>
<dbReference type="Proteomes" id="UP000276770">
    <property type="component" value="Unassembled WGS sequence"/>
</dbReference>
<keyword evidence="7" id="KW-1185">Reference proteome</keyword>
<evidence type="ECO:0000256" key="4">
    <source>
        <dbReference type="ARBA" id="ARBA00023044"/>
    </source>
</evidence>
<dbReference type="InterPro" id="IPR004288">
    <property type="entry name" value="Competence_ComC"/>
</dbReference>
<dbReference type="EMBL" id="RCVZ01000031">
    <property type="protein sequence ID" value="RLQ89993.1"/>
    <property type="molecule type" value="Genomic_DNA"/>
</dbReference>
<name>A0A3L7JH35_9BACI</name>
<dbReference type="AlphaFoldDB" id="A0A3L7JH35"/>
<comment type="similarity">
    <text evidence="2">Belongs to the ComC family.</text>
</comment>
<gene>
    <name evidence="6" type="ORF">D9X91_21920</name>
</gene>
<keyword evidence="5" id="KW-0178">Competence</keyword>
<evidence type="ECO:0000256" key="3">
    <source>
        <dbReference type="ARBA" id="ARBA00022525"/>
    </source>
</evidence>
<protein>
    <submittedName>
        <fullName evidence="6">ComC/BlpC family peptide pheromone/bacteriocin</fullName>
    </submittedName>
</protein>
<dbReference type="GO" id="GO:0005186">
    <property type="term" value="F:pheromone activity"/>
    <property type="evidence" value="ECO:0007669"/>
    <property type="project" value="InterPro"/>
</dbReference>
<evidence type="ECO:0000256" key="5">
    <source>
        <dbReference type="ARBA" id="ARBA00023287"/>
    </source>
</evidence>
<evidence type="ECO:0000313" key="6">
    <source>
        <dbReference type="EMBL" id="RLQ89993.1"/>
    </source>
</evidence>
<reference evidence="6 7" key="1">
    <citation type="submission" date="2018-10" db="EMBL/GenBank/DDBJ databases">
        <title>Falsibacillus sp. genome draft.</title>
        <authorList>
            <person name="Shi S."/>
        </authorList>
    </citation>
    <scope>NUCLEOTIDE SEQUENCE [LARGE SCALE GENOMIC DNA]</scope>
    <source>
        <strain evidence="6 7">GY 10110</strain>
    </source>
</reference>
<evidence type="ECO:0000313" key="7">
    <source>
        <dbReference type="Proteomes" id="UP000276770"/>
    </source>
</evidence>
<evidence type="ECO:0000256" key="2">
    <source>
        <dbReference type="ARBA" id="ARBA00009039"/>
    </source>
</evidence>
<comment type="function">
    <text evidence="1">Acts as a pheromone, induces cells to develop competence for genetic transformation.</text>
</comment>
<proteinExistence type="inferred from homology"/>
<keyword evidence="4" id="KW-0588">Pheromone</keyword>
<dbReference type="Pfam" id="PF03047">
    <property type="entry name" value="ComC"/>
    <property type="match status" value="1"/>
</dbReference>